<sequence length="91" mass="9924">MTAIAEPRQSINSSVYDISPGATSVDVRELLEVKLMHLDAMLVMTWGVGGEAFRKQSVAVQDGFMWSCHDAIVEECRELANLTGLLVGDGR</sequence>
<name>C7RV97_ACCRE</name>
<dbReference type="HOGENOM" id="CLU_2420228_0_0_4"/>
<protein>
    <submittedName>
        <fullName evidence="1">Uncharacterized protein</fullName>
    </submittedName>
</protein>
<reference evidence="1" key="2">
    <citation type="submission" date="2009-09" db="EMBL/GenBank/DDBJ databases">
        <title>Complete sequence of chromosome of Candidatus Accumulibacter phosphatis clade IIA str. UW-1.</title>
        <authorList>
            <consortium name="US DOE Joint Genome Institute"/>
            <person name="Martin H.G."/>
            <person name="Ivanova N."/>
            <person name="Kunin V."/>
            <person name="Warnecke F."/>
            <person name="Barry K."/>
            <person name="He S."/>
            <person name="Salamov A."/>
            <person name="Szeto E."/>
            <person name="Dalin E."/>
            <person name="Pangilinan J.L."/>
            <person name="Lapidus A."/>
            <person name="Lowry S."/>
            <person name="Kyrpides N.C."/>
            <person name="McMahon K.D."/>
            <person name="Hugenholtz P."/>
        </authorList>
    </citation>
    <scope>NUCLEOTIDE SEQUENCE [LARGE SCALE GENOMIC DNA]</scope>
    <source>
        <strain evidence="1">UW-1</strain>
    </source>
</reference>
<accession>C7RV97</accession>
<gene>
    <name evidence="1" type="ordered locus">CAP2UW1_1877</name>
</gene>
<evidence type="ECO:0000313" key="1">
    <source>
        <dbReference type="EMBL" id="ACV35175.1"/>
    </source>
</evidence>
<dbReference type="KEGG" id="app:CAP2UW1_1877"/>
<dbReference type="AlphaFoldDB" id="C7RV97"/>
<proteinExistence type="predicted"/>
<dbReference type="EMBL" id="CP001715">
    <property type="protein sequence ID" value="ACV35175.1"/>
    <property type="molecule type" value="Genomic_DNA"/>
</dbReference>
<reference evidence="1" key="1">
    <citation type="submission" date="2009-08" db="EMBL/GenBank/DDBJ databases">
        <authorList>
            <consortium name="US DOE Joint Genome Institute"/>
            <person name="Lucas S."/>
            <person name="Copeland A."/>
            <person name="Lapidus A."/>
            <person name="Glavina del Rio T."/>
            <person name="Dalin E."/>
            <person name="Tice H."/>
            <person name="Bruce D."/>
            <person name="Barry K."/>
            <person name="Pitluck S."/>
            <person name="Lowry S."/>
            <person name="Larimer F."/>
            <person name="Land M."/>
            <person name="Hauser L."/>
            <person name="Kyrpides N."/>
            <person name="Ivanova N."/>
            <person name="McMahon K.D."/>
            <person name="Hugenholtz P."/>
        </authorList>
    </citation>
    <scope>NUCLEOTIDE SEQUENCE</scope>
    <source>
        <strain evidence="1">UW-1</strain>
    </source>
</reference>
<organism evidence="1">
    <name type="scientific">Accumulibacter regalis</name>
    <dbReference type="NCBI Taxonomy" id="522306"/>
    <lineage>
        <taxon>Bacteria</taxon>
        <taxon>Pseudomonadati</taxon>
        <taxon>Pseudomonadota</taxon>
        <taxon>Betaproteobacteria</taxon>
        <taxon>Candidatus Accumulibacter</taxon>
    </lineage>
</organism>
<dbReference type="STRING" id="522306.CAP2UW1_1877"/>
<dbReference type="OrthoDB" id="9182127at2"/>